<dbReference type="Pfam" id="PF00702">
    <property type="entry name" value="Hydrolase"/>
    <property type="match status" value="1"/>
</dbReference>
<dbReference type="Gene3D" id="3.40.50.1000">
    <property type="entry name" value="HAD superfamily/HAD-like"/>
    <property type="match status" value="1"/>
</dbReference>
<keyword evidence="5 12" id="KW-0479">Metal-binding</keyword>
<keyword evidence="8" id="KW-0406">Ion transport</keyword>
<dbReference type="InterPro" id="IPR051014">
    <property type="entry name" value="Cation_Transport_ATPase_IB"/>
</dbReference>
<keyword evidence="12" id="KW-0547">Nucleotide-binding</keyword>
<dbReference type="InterPro" id="IPR044492">
    <property type="entry name" value="P_typ_ATPase_HD_dom"/>
</dbReference>
<dbReference type="Proteomes" id="UP000050969">
    <property type="component" value="Unassembled WGS sequence"/>
</dbReference>
<organism evidence="14 15">
    <name type="scientific">Lacticaseibacillus saniviri JCM 17471 = DSM 24301</name>
    <dbReference type="NCBI Taxonomy" id="1293598"/>
    <lineage>
        <taxon>Bacteria</taxon>
        <taxon>Bacillati</taxon>
        <taxon>Bacillota</taxon>
        <taxon>Bacilli</taxon>
        <taxon>Lactobacillales</taxon>
        <taxon>Lactobacillaceae</taxon>
        <taxon>Lacticaseibacillus</taxon>
    </lineage>
</organism>
<dbReference type="InterPro" id="IPR018303">
    <property type="entry name" value="ATPase_P-typ_P_site"/>
</dbReference>
<evidence type="ECO:0000259" key="13">
    <source>
        <dbReference type="Pfam" id="PF00122"/>
    </source>
</evidence>
<dbReference type="InterPro" id="IPR036412">
    <property type="entry name" value="HAD-like_sf"/>
</dbReference>
<dbReference type="PATRIC" id="fig|1293598.4.peg.472"/>
<protein>
    <recommendedName>
        <fullName evidence="10">Cd(2+)-exporting ATPase</fullName>
        <ecNumber evidence="10">7.2.2.21</ecNumber>
    </recommendedName>
</protein>
<dbReference type="GO" id="GO:0008551">
    <property type="term" value="F:P-type cadmium transporter activity"/>
    <property type="evidence" value="ECO:0007669"/>
    <property type="project" value="UniProtKB-EC"/>
</dbReference>
<dbReference type="NCBIfam" id="TIGR01525">
    <property type="entry name" value="ATPase-IB_hvy"/>
    <property type="match status" value="1"/>
</dbReference>
<comment type="caution">
    <text evidence="14">The sequence shown here is derived from an EMBL/GenBank/DDBJ whole genome shotgun (WGS) entry which is preliminary data.</text>
</comment>
<dbReference type="GO" id="GO:0016887">
    <property type="term" value="F:ATP hydrolysis activity"/>
    <property type="evidence" value="ECO:0007669"/>
    <property type="project" value="InterPro"/>
</dbReference>
<feature type="transmembrane region" description="Helical" evidence="12">
    <location>
        <begin position="584"/>
        <end position="604"/>
    </location>
</feature>
<evidence type="ECO:0000256" key="3">
    <source>
        <dbReference type="ARBA" id="ARBA00022539"/>
    </source>
</evidence>
<comment type="similarity">
    <text evidence="2 12">Belongs to the cation transport ATPase (P-type) (TC 3.A.3) family. Type IB subfamily.</text>
</comment>
<dbReference type="GO" id="GO:0005524">
    <property type="term" value="F:ATP binding"/>
    <property type="evidence" value="ECO:0007669"/>
    <property type="project" value="UniProtKB-UniRule"/>
</dbReference>
<evidence type="ECO:0000313" key="15">
    <source>
        <dbReference type="Proteomes" id="UP000050969"/>
    </source>
</evidence>
<dbReference type="InterPro" id="IPR027256">
    <property type="entry name" value="P-typ_ATPase_IB"/>
</dbReference>
<comment type="catalytic activity">
    <reaction evidence="11">
        <text>Cd(2+)(in) + ATP + H2O = Cd(2+)(out) + ADP + phosphate + H(+)</text>
        <dbReference type="Rhea" id="RHEA:12132"/>
        <dbReference type="ChEBI" id="CHEBI:15377"/>
        <dbReference type="ChEBI" id="CHEBI:15378"/>
        <dbReference type="ChEBI" id="CHEBI:30616"/>
        <dbReference type="ChEBI" id="CHEBI:43474"/>
        <dbReference type="ChEBI" id="CHEBI:48775"/>
        <dbReference type="ChEBI" id="CHEBI:456216"/>
        <dbReference type="EC" id="7.2.2.21"/>
    </reaction>
</comment>
<keyword evidence="6" id="KW-1278">Translocase</keyword>
<evidence type="ECO:0000313" key="14">
    <source>
        <dbReference type="EMBL" id="KRO17117.1"/>
    </source>
</evidence>
<keyword evidence="8" id="KW-0813">Transport</keyword>
<keyword evidence="15" id="KW-1185">Reference proteome</keyword>
<evidence type="ECO:0000256" key="2">
    <source>
        <dbReference type="ARBA" id="ARBA00006024"/>
    </source>
</evidence>
<dbReference type="PANTHER" id="PTHR48085:SF5">
    <property type="entry name" value="CADMIUM_ZINC-TRANSPORTING ATPASE HMA4-RELATED"/>
    <property type="match status" value="1"/>
</dbReference>
<evidence type="ECO:0000256" key="4">
    <source>
        <dbReference type="ARBA" id="ARBA00022692"/>
    </source>
</evidence>
<dbReference type="NCBIfam" id="TIGR01494">
    <property type="entry name" value="ATPase_P-type"/>
    <property type="match status" value="1"/>
</dbReference>
<feature type="domain" description="P-type ATPase A" evidence="13">
    <location>
        <begin position="136"/>
        <end position="236"/>
    </location>
</feature>
<dbReference type="PRINTS" id="PR00120">
    <property type="entry name" value="HATPASE"/>
</dbReference>
<sequence>MEAITLEQSIKPKRRMNLKSSWLDAEMKRRAAILGLGMLLLVLGAFVQLGSISTIILYLSAYLLTGYPVIAKAVRNLFAGDFFDENALMTVATIGAIALGEYPEAVAVMLFYQIGDMFEDIAVARSKDSITALLALKPTTVTVSNGADIKTMAPEQVAVGSLILVRPGEKVPLDGEIVAGSSAVNMAALTGESLPESKTVGDVVLSGGINEHGLLTIRTTKRYQDSTVAKILTLVETASAQKAPTERLITRFARRYTPIVVALAGLLAIVPPLLFAGSWQEWISRALIFLVISCPCALVISVPLSYFSGIGAASRRGILIKGGQYLETLNALEAVVFDKTGTLTAGQFEVTAIQTGDGFTRDQVLTTAAAVEQQSSHPLAQAIVRAAGDQPLPTVSTQSEVPGQGIIAEINRQSIVVGNRRALGSIAVPPLQETTDTVIYVAIDGQFAGVVTLADRIKPDAKATIHSLKQHRIQSVMLTGDNQHTAASVADQLGIDRVAANLLPEDKLAHVSELEEHAQHSQRRVAFVGDGINDTPVLKRADVGIAMGGLGADAAVEAADIVIMQDEPSQVITAIQIAKQTHRIVWQNIIFALGVKVLFLALAALGLTTMWVAVFADVGVTLLAVLNAIRGLHQVER</sequence>
<name>A0A0R2MZB6_9LACO</name>
<evidence type="ECO:0000256" key="12">
    <source>
        <dbReference type="RuleBase" id="RU362081"/>
    </source>
</evidence>
<keyword evidence="9 12" id="KW-0472">Membrane</keyword>
<evidence type="ECO:0000256" key="8">
    <source>
        <dbReference type="ARBA" id="ARBA00023065"/>
    </source>
</evidence>
<dbReference type="AlphaFoldDB" id="A0A0R2MZB6"/>
<dbReference type="Gene3D" id="2.70.150.10">
    <property type="entry name" value="Calcium-transporting ATPase, cytoplasmic transduction domain A"/>
    <property type="match status" value="1"/>
</dbReference>
<dbReference type="FunFam" id="2.70.150.10:FF:000002">
    <property type="entry name" value="Copper-transporting ATPase 1, putative"/>
    <property type="match status" value="1"/>
</dbReference>
<evidence type="ECO:0000256" key="5">
    <source>
        <dbReference type="ARBA" id="ARBA00022723"/>
    </source>
</evidence>
<feature type="transmembrane region" description="Helical" evidence="12">
    <location>
        <begin position="31"/>
        <end position="49"/>
    </location>
</feature>
<dbReference type="SFLD" id="SFLDG00002">
    <property type="entry name" value="C1.7:_P-type_atpase_like"/>
    <property type="match status" value="1"/>
</dbReference>
<evidence type="ECO:0000256" key="9">
    <source>
        <dbReference type="ARBA" id="ARBA00023136"/>
    </source>
</evidence>
<evidence type="ECO:0000256" key="11">
    <source>
        <dbReference type="ARBA" id="ARBA00049338"/>
    </source>
</evidence>
<dbReference type="SFLD" id="SFLDF00027">
    <property type="entry name" value="p-type_atpase"/>
    <property type="match status" value="1"/>
</dbReference>
<feature type="transmembrane region" description="Helical" evidence="12">
    <location>
        <begin position="282"/>
        <end position="307"/>
    </location>
</feature>
<dbReference type="SUPFAM" id="SSF81665">
    <property type="entry name" value="Calcium ATPase, transmembrane domain M"/>
    <property type="match status" value="1"/>
</dbReference>
<reference evidence="14 15" key="1">
    <citation type="journal article" date="2015" name="Genome Announc.">
        <title>Expanding the biotechnology potential of lactobacilli through comparative genomics of 213 strains and associated genera.</title>
        <authorList>
            <person name="Sun Z."/>
            <person name="Harris H.M."/>
            <person name="McCann A."/>
            <person name="Guo C."/>
            <person name="Argimon S."/>
            <person name="Zhang W."/>
            <person name="Yang X."/>
            <person name="Jeffery I.B."/>
            <person name="Cooney J.C."/>
            <person name="Kagawa T.F."/>
            <person name="Liu W."/>
            <person name="Song Y."/>
            <person name="Salvetti E."/>
            <person name="Wrobel A."/>
            <person name="Rasinkangas P."/>
            <person name="Parkhill J."/>
            <person name="Rea M.C."/>
            <person name="O'Sullivan O."/>
            <person name="Ritari J."/>
            <person name="Douillard F.P."/>
            <person name="Paul Ross R."/>
            <person name="Yang R."/>
            <person name="Briner A.E."/>
            <person name="Felis G.E."/>
            <person name="de Vos W.M."/>
            <person name="Barrangou R."/>
            <person name="Klaenhammer T.R."/>
            <person name="Caufield P.W."/>
            <person name="Cui Y."/>
            <person name="Zhang H."/>
            <person name="O'Toole P.W."/>
        </authorList>
    </citation>
    <scope>NUCLEOTIDE SEQUENCE [LARGE SCALE GENOMIC DNA]</scope>
    <source>
        <strain evidence="14 15">DSM 24301</strain>
    </source>
</reference>
<dbReference type="SUPFAM" id="SSF81653">
    <property type="entry name" value="Calcium ATPase, transduction domain A"/>
    <property type="match status" value="1"/>
</dbReference>
<keyword evidence="12" id="KW-0067">ATP-binding</keyword>
<dbReference type="Pfam" id="PF00122">
    <property type="entry name" value="E1-E2_ATPase"/>
    <property type="match status" value="1"/>
</dbReference>
<dbReference type="InterPro" id="IPR023214">
    <property type="entry name" value="HAD_sf"/>
</dbReference>
<dbReference type="GO" id="GO:0005886">
    <property type="term" value="C:plasma membrane"/>
    <property type="evidence" value="ECO:0007669"/>
    <property type="project" value="UniProtKB-SubCell"/>
</dbReference>
<evidence type="ECO:0000256" key="6">
    <source>
        <dbReference type="ARBA" id="ARBA00022967"/>
    </source>
</evidence>
<dbReference type="Gene3D" id="3.40.1110.10">
    <property type="entry name" value="Calcium-transporting ATPase, cytoplasmic domain N"/>
    <property type="match status" value="1"/>
</dbReference>
<dbReference type="InterPro" id="IPR008250">
    <property type="entry name" value="ATPase_P-typ_transduc_dom_A_sf"/>
</dbReference>
<keyword evidence="3" id="KW-0104">Cadmium</keyword>
<evidence type="ECO:0000256" key="10">
    <source>
        <dbReference type="ARBA" id="ARBA00039103"/>
    </source>
</evidence>
<comment type="subcellular location">
    <subcellularLocation>
        <location evidence="1">Cell membrane</location>
        <topology evidence="1">Multi-pass membrane protein</topology>
    </subcellularLocation>
</comment>
<gene>
    <name evidence="14" type="ORF">IV56_GL000440</name>
</gene>
<dbReference type="GO" id="GO:0046872">
    <property type="term" value="F:metal ion binding"/>
    <property type="evidence" value="ECO:0007669"/>
    <property type="project" value="UniProtKB-KW"/>
</dbReference>
<keyword evidence="7 12" id="KW-1133">Transmembrane helix</keyword>
<dbReference type="InterPro" id="IPR023298">
    <property type="entry name" value="ATPase_P-typ_TM_dom_sf"/>
</dbReference>
<accession>A0A0R2MZB6</accession>
<dbReference type="EC" id="7.2.2.21" evidence="10"/>
<dbReference type="NCBIfam" id="TIGR01512">
    <property type="entry name" value="ATPase-IB2_Cd"/>
    <property type="match status" value="1"/>
</dbReference>
<dbReference type="SUPFAM" id="SSF56784">
    <property type="entry name" value="HAD-like"/>
    <property type="match status" value="1"/>
</dbReference>
<feature type="transmembrane region" description="Helical" evidence="12">
    <location>
        <begin position="610"/>
        <end position="629"/>
    </location>
</feature>
<dbReference type="InterPro" id="IPR023299">
    <property type="entry name" value="ATPase_P-typ_cyto_dom_N"/>
</dbReference>
<evidence type="ECO:0000256" key="7">
    <source>
        <dbReference type="ARBA" id="ARBA00022989"/>
    </source>
</evidence>
<proteinExistence type="inferred from homology"/>
<dbReference type="InterPro" id="IPR001757">
    <property type="entry name" value="P_typ_ATPase"/>
</dbReference>
<dbReference type="SFLD" id="SFLDS00003">
    <property type="entry name" value="Haloacid_Dehalogenase"/>
    <property type="match status" value="1"/>
</dbReference>
<keyword evidence="4 12" id="KW-0812">Transmembrane</keyword>
<dbReference type="InterPro" id="IPR059000">
    <property type="entry name" value="ATPase_P-type_domA"/>
</dbReference>
<evidence type="ECO:0000256" key="1">
    <source>
        <dbReference type="ARBA" id="ARBA00004651"/>
    </source>
</evidence>
<dbReference type="PROSITE" id="PS00154">
    <property type="entry name" value="ATPASE_E1_E2"/>
    <property type="match status" value="1"/>
</dbReference>
<feature type="transmembrane region" description="Helical" evidence="12">
    <location>
        <begin position="256"/>
        <end position="276"/>
    </location>
</feature>
<dbReference type="PRINTS" id="PR00119">
    <property type="entry name" value="CATATPASE"/>
</dbReference>
<dbReference type="STRING" id="1293598.IV56_GL000440"/>
<keyword evidence="12" id="KW-1003">Cell membrane</keyword>
<dbReference type="EMBL" id="JQCE01000021">
    <property type="protein sequence ID" value="KRO17117.1"/>
    <property type="molecule type" value="Genomic_DNA"/>
</dbReference>
<dbReference type="PANTHER" id="PTHR48085">
    <property type="entry name" value="CADMIUM/ZINC-TRANSPORTING ATPASE HMA2-RELATED"/>
    <property type="match status" value="1"/>
</dbReference>